<reference evidence="2 3" key="1">
    <citation type="submission" date="2019-06" db="EMBL/GenBank/DDBJ databases">
        <title>Description of Kitasatospora acidophila sp. nov. isolated from pine grove soil, and reclassification of Streptomyces novaecaesareae to Kitasatospora novaeceasareae comb. nov.</title>
        <authorList>
            <person name="Kim M.J."/>
        </authorList>
    </citation>
    <scope>NUCLEOTIDE SEQUENCE [LARGE SCALE GENOMIC DNA]</scope>
    <source>
        <strain evidence="2 3">MMS16-CNU292</strain>
    </source>
</reference>
<protein>
    <submittedName>
        <fullName evidence="2">Uncharacterized protein</fullName>
    </submittedName>
</protein>
<sequence>MAADVWDNNTIPLFRAATASTRCGRERRARAALEWMAGLGEERRAWMLDQAAAAGHSLDELLATTKPYVPGRDYLGHVMAPVMAVTPQIAESLATDYDLPSAEVRCLQVERTGSRLIGYLELAVARSYPVDEGTSPETATLGIRLRDITEVRFDCQNTRGAALRPEADGVSIGIGSHGTLRAATADLRPDDRCWHLSAAGHLADATTPPRDSQPAWPAPPQEGHLGTNAMAAATLLHRAMLHIRMVRSAAIAHRVPVRDFHRAFAGAGEAILAAGAHHLPHRREAAFRRLIETWARRGGAALAEWFATVLPETAHQPDFLAGLRDQAGAHPAADPVLQPAPEPSAVPGPPQAELRLATYTSAHTRYGTHHKASALLHLAVPPHPESADGAPWCLRVVRGASPARFQVQTEAFQGASHPRVTVDDNAARHFVLRDGALTITSGEDWRDDQS</sequence>
<accession>A0A540WFX6</accession>
<evidence type="ECO:0000256" key="1">
    <source>
        <dbReference type="SAM" id="MobiDB-lite"/>
    </source>
</evidence>
<dbReference type="EMBL" id="VIGB01000002">
    <property type="protein sequence ID" value="TQF07933.1"/>
    <property type="molecule type" value="Genomic_DNA"/>
</dbReference>
<keyword evidence="3" id="KW-1185">Reference proteome</keyword>
<organism evidence="2 3">
    <name type="scientific">Kitasatospora acidiphila</name>
    <dbReference type="NCBI Taxonomy" id="2567942"/>
    <lineage>
        <taxon>Bacteria</taxon>
        <taxon>Bacillati</taxon>
        <taxon>Actinomycetota</taxon>
        <taxon>Actinomycetes</taxon>
        <taxon>Kitasatosporales</taxon>
        <taxon>Streptomycetaceae</taxon>
        <taxon>Kitasatospora</taxon>
    </lineage>
</organism>
<proteinExistence type="predicted"/>
<feature type="region of interest" description="Disordered" evidence="1">
    <location>
        <begin position="204"/>
        <end position="224"/>
    </location>
</feature>
<name>A0A540WFX6_9ACTN</name>
<evidence type="ECO:0000313" key="3">
    <source>
        <dbReference type="Proteomes" id="UP000319103"/>
    </source>
</evidence>
<gene>
    <name evidence="2" type="ORF">E6W39_00925</name>
</gene>
<feature type="compositionally biased region" description="Pro residues" evidence="1">
    <location>
        <begin position="338"/>
        <end position="350"/>
    </location>
</feature>
<dbReference type="RefSeq" id="WP_141631798.1">
    <property type="nucleotide sequence ID" value="NZ_VIGB01000002.1"/>
</dbReference>
<dbReference type="AlphaFoldDB" id="A0A540WFX6"/>
<dbReference type="OrthoDB" id="3276907at2"/>
<comment type="caution">
    <text evidence="2">The sequence shown here is derived from an EMBL/GenBank/DDBJ whole genome shotgun (WGS) entry which is preliminary data.</text>
</comment>
<feature type="region of interest" description="Disordered" evidence="1">
    <location>
        <begin position="330"/>
        <end position="350"/>
    </location>
</feature>
<evidence type="ECO:0000313" key="2">
    <source>
        <dbReference type="EMBL" id="TQF07933.1"/>
    </source>
</evidence>
<dbReference type="Proteomes" id="UP000319103">
    <property type="component" value="Unassembled WGS sequence"/>
</dbReference>